<dbReference type="InterPro" id="IPR050257">
    <property type="entry name" value="eL8/uL1-like"/>
</dbReference>
<comment type="similarity">
    <text evidence="1">Belongs to the eukaryotic ribosomal protein eL8 family.</text>
</comment>
<feature type="domain" description="Ribosomal protein eL8/eL30/eS12/Gadd45" evidence="3">
    <location>
        <begin position="48"/>
        <end position="140"/>
    </location>
</feature>
<dbReference type="PANTHER" id="PTHR23105">
    <property type="entry name" value="RIBOSOMAL PROTEIN L7AE FAMILY MEMBER"/>
    <property type="match status" value="1"/>
</dbReference>
<dbReference type="GO" id="GO:1990904">
    <property type="term" value="C:ribonucleoprotein complex"/>
    <property type="evidence" value="ECO:0007669"/>
    <property type="project" value="UniProtKB-KW"/>
</dbReference>
<dbReference type="GO" id="GO:0042254">
    <property type="term" value="P:ribosome biogenesis"/>
    <property type="evidence" value="ECO:0007669"/>
    <property type="project" value="InterPro"/>
</dbReference>
<evidence type="ECO:0000256" key="2">
    <source>
        <dbReference type="ARBA" id="ARBA00023274"/>
    </source>
</evidence>
<keyword evidence="2" id="KW-0687">Ribonucleoprotein</keyword>
<reference evidence="4" key="1">
    <citation type="submission" date="2022-01" db="EMBL/GenBank/DDBJ databases">
        <authorList>
            <person name="King R."/>
        </authorList>
    </citation>
    <scope>NUCLEOTIDE SEQUENCE</scope>
</reference>
<evidence type="ECO:0000313" key="5">
    <source>
        <dbReference type="Proteomes" id="UP001153737"/>
    </source>
</evidence>
<protein>
    <recommendedName>
        <fullName evidence="3">Ribosomal protein eL8/eL30/eS12/Gadd45 domain-containing protein</fullName>
    </recommendedName>
</protein>
<dbReference type="OrthoDB" id="5364946at2759"/>
<accession>A0A9P0GSB3</accession>
<organism evidence="4 5">
    <name type="scientific">Phaedon cochleariae</name>
    <name type="common">Mustard beetle</name>
    <dbReference type="NCBI Taxonomy" id="80249"/>
    <lineage>
        <taxon>Eukaryota</taxon>
        <taxon>Metazoa</taxon>
        <taxon>Ecdysozoa</taxon>
        <taxon>Arthropoda</taxon>
        <taxon>Hexapoda</taxon>
        <taxon>Insecta</taxon>
        <taxon>Pterygota</taxon>
        <taxon>Neoptera</taxon>
        <taxon>Endopterygota</taxon>
        <taxon>Coleoptera</taxon>
        <taxon>Polyphaga</taxon>
        <taxon>Cucujiformia</taxon>
        <taxon>Chrysomeloidea</taxon>
        <taxon>Chrysomelidae</taxon>
        <taxon>Chrysomelinae</taxon>
        <taxon>Chrysomelini</taxon>
        <taxon>Phaedon</taxon>
    </lineage>
</organism>
<dbReference type="PROSITE" id="PS01082">
    <property type="entry name" value="RIBOSOMAL_L7AE"/>
    <property type="match status" value="1"/>
</dbReference>
<dbReference type="InterPro" id="IPR018492">
    <property type="entry name" value="Ribosomal_eL8/Nhp2"/>
</dbReference>
<reference evidence="4" key="2">
    <citation type="submission" date="2022-10" db="EMBL/GenBank/DDBJ databases">
        <authorList>
            <consortium name="ENA_rothamsted_submissions"/>
            <consortium name="culmorum"/>
            <person name="King R."/>
        </authorList>
    </citation>
    <scope>NUCLEOTIDE SEQUENCE</scope>
</reference>
<evidence type="ECO:0000313" key="4">
    <source>
        <dbReference type="EMBL" id="CAH1156219.1"/>
    </source>
</evidence>
<proteinExistence type="inferred from homology"/>
<evidence type="ECO:0000256" key="1">
    <source>
        <dbReference type="ARBA" id="ARBA00007337"/>
    </source>
</evidence>
<dbReference type="Proteomes" id="UP001153737">
    <property type="component" value="Chromosome 2"/>
</dbReference>
<name>A0A9P0GSB3_PHACE</name>
<evidence type="ECO:0000259" key="3">
    <source>
        <dbReference type="Pfam" id="PF01248"/>
    </source>
</evidence>
<dbReference type="AlphaFoldDB" id="A0A9P0GSB3"/>
<dbReference type="PRINTS" id="PR00881">
    <property type="entry name" value="L7ARS6FAMILY"/>
</dbReference>
<dbReference type="Gene3D" id="3.30.1330.30">
    <property type="match status" value="1"/>
</dbReference>
<dbReference type="GO" id="GO:0003723">
    <property type="term" value="F:RNA binding"/>
    <property type="evidence" value="ECO:0007669"/>
    <property type="project" value="InterPro"/>
</dbReference>
<dbReference type="InterPro" id="IPR004037">
    <property type="entry name" value="Ribosomal_eL8-like_CS"/>
</dbReference>
<dbReference type="InterPro" id="IPR004038">
    <property type="entry name" value="Ribosomal_eL8/eL30/eS12/Gad45"/>
</dbReference>
<gene>
    <name evidence="4" type="ORF">PHAECO_LOCUS6082</name>
</gene>
<keyword evidence="5" id="KW-1185">Reference proteome</keyword>
<sequence>MGEIKEEPVDVSNVSIKVEPGTELAYEDKVDLCSVIAKPMASKKLAKKCYKLVKKAVKQKTFIRVGLKDVQRRIRKGETGIVLFAGDIYPIEIMCHLPVVCEKRKIPYVYVPSRKDLGAALGVKRGCVTVLIRSHDDYSDTFNELKGEIDTLGIAL</sequence>
<dbReference type="InterPro" id="IPR029064">
    <property type="entry name" value="Ribosomal_eL30-like_sf"/>
</dbReference>
<dbReference type="EMBL" id="OU896708">
    <property type="protein sequence ID" value="CAH1156219.1"/>
    <property type="molecule type" value="Genomic_DNA"/>
</dbReference>
<dbReference type="Pfam" id="PF01248">
    <property type="entry name" value="Ribosomal_L7Ae"/>
    <property type="match status" value="1"/>
</dbReference>
<dbReference type="SUPFAM" id="SSF55315">
    <property type="entry name" value="L30e-like"/>
    <property type="match status" value="1"/>
</dbReference>